<organism evidence="1 2">
    <name type="scientific">Puccinia sorghi</name>
    <dbReference type="NCBI Taxonomy" id="27349"/>
    <lineage>
        <taxon>Eukaryota</taxon>
        <taxon>Fungi</taxon>
        <taxon>Dikarya</taxon>
        <taxon>Basidiomycota</taxon>
        <taxon>Pucciniomycotina</taxon>
        <taxon>Pucciniomycetes</taxon>
        <taxon>Pucciniales</taxon>
        <taxon>Pucciniaceae</taxon>
        <taxon>Puccinia</taxon>
    </lineage>
</organism>
<comment type="caution">
    <text evidence="1">The sequence shown here is derived from an EMBL/GenBank/DDBJ whole genome shotgun (WGS) entry which is preliminary data.</text>
</comment>
<dbReference type="VEuPathDB" id="FungiDB:VP01_4244g2"/>
<dbReference type="EMBL" id="LAVV01009329">
    <property type="protein sequence ID" value="KNZ50776.1"/>
    <property type="molecule type" value="Genomic_DNA"/>
</dbReference>
<evidence type="ECO:0000313" key="2">
    <source>
        <dbReference type="Proteomes" id="UP000037035"/>
    </source>
</evidence>
<dbReference type="Proteomes" id="UP000037035">
    <property type="component" value="Unassembled WGS sequence"/>
</dbReference>
<sequence length="215" mass="24787">MDHKEEIQPTGRIEELSPVISGEEMMEDTEASNSNGKEITLVEGHLDFTRPSEEEESAISLASPEGFWGIKWEFKDEKDTFVFFENNNDQWSTAMEDNPWADWDSEWTDHGTYCVTSMEIEPVLDQALGLDEVEEEFPKGHFLRVYPETQGSKAGDIWVELPGYTSGRIGFMMLLNDHGTMGWEGFCWAAREEQNLIAETYRPFWKEWEKSAYGC</sequence>
<accession>A0A0L6UQG7</accession>
<name>A0A0L6UQG7_9BASI</name>
<gene>
    <name evidence="1" type="ORF">VP01_4244g2</name>
</gene>
<evidence type="ECO:0000313" key="1">
    <source>
        <dbReference type="EMBL" id="KNZ50776.1"/>
    </source>
</evidence>
<dbReference type="AlphaFoldDB" id="A0A0L6UQG7"/>
<proteinExistence type="predicted"/>
<reference evidence="1 2" key="1">
    <citation type="submission" date="2015-08" db="EMBL/GenBank/DDBJ databases">
        <title>Next Generation Sequencing and Analysis of the Genome of Puccinia sorghi L Schw, the Causal Agent of Maize Common Rust.</title>
        <authorList>
            <person name="Rochi L."/>
            <person name="Burguener G."/>
            <person name="Darino M."/>
            <person name="Turjanski A."/>
            <person name="Kreff E."/>
            <person name="Dieguez M.J."/>
            <person name="Sacco F."/>
        </authorList>
    </citation>
    <scope>NUCLEOTIDE SEQUENCE [LARGE SCALE GENOMIC DNA]</scope>
    <source>
        <strain evidence="1 2">RO10H11247</strain>
    </source>
</reference>
<protein>
    <submittedName>
        <fullName evidence="1">Uncharacterized protein</fullName>
    </submittedName>
</protein>
<keyword evidence="2" id="KW-1185">Reference proteome</keyword>